<reference evidence="1" key="1">
    <citation type="submission" date="2024-05" db="EMBL/GenBank/DDBJ databases">
        <title>Isolation and characterization of Sporomusa carbonis sp. nov., a carboxydotrophic hydrogenogen in the genus of Sporomusa isolated from a charcoal burning pile.</title>
        <authorList>
            <person name="Boeer T."/>
            <person name="Rosenbaum F."/>
            <person name="Eysell L."/>
            <person name="Mueller V."/>
            <person name="Daniel R."/>
            <person name="Poehlein A."/>
        </authorList>
    </citation>
    <scope>NUCLEOTIDE SEQUENCE [LARGE SCALE GENOMIC DNA]</scope>
    <source>
        <strain evidence="1">DSM 10669</strain>
    </source>
</reference>
<dbReference type="Proteomes" id="UP000216752">
    <property type="component" value="Chromosome"/>
</dbReference>
<dbReference type="InterPro" id="IPR009303">
    <property type="entry name" value="DUF960"/>
</dbReference>
<organism evidence="1 2">
    <name type="scientific">Sporomusa silvacetica DSM 10669</name>
    <dbReference type="NCBI Taxonomy" id="1123289"/>
    <lineage>
        <taxon>Bacteria</taxon>
        <taxon>Bacillati</taxon>
        <taxon>Bacillota</taxon>
        <taxon>Negativicutes</taxon>
        <taxon>Selenomonadales</taxon>
        <taxon>Sporomusaceae</taxon>
        <taxon>Sporomusa</taxon>
    </lineage>
</organism>
<dbReference type="RefSeq" id="WP_094603101.1">
    <property type="nucleotide sequence ID" value="NZ_CP155573.1"/>
</dbReference>
<dbReference type="Gene3D" id="3.10.450.150">
    <property type="entry name" value="enterococcus faecalis protein"/>
    <property type="match status" value="1"/>
</dbReference>
<sequence length="102" mass="11924">MFTSQRCATRGIVAEVGLDIQLTLWSMIDKRKETGIEVDYLQVFELSIVRKDGILLQKVVHRQECPQATDTYFLPMIETPIKMTIWAMDSEEYCMMLLPEEY</sequence>
<proteinExistence type="predicted"/>
<name>A0ABZ3IHZ4_9FIRM</name>
<dbReference type="EMBL" id="CP155573">
    <property type="protein sequence ID" value="XFO65302.1"/>
    <property type="molecule type" value="Genomic_DNA"/>
</dbReference>
<accession>A0ABZ3IHZ4</accession>
<dbReference type="Pfam" id="PF06124">
    <property type="entry name" value="DUF960"/>
    <property type="match status" value="1"/>
</dbReference>
<evidence type="ECO:0000313" key="1">
    <source>
        <dbReference type="EMBL" id="XFO65302.1"/>
    </source>
</evidence>
<evidence type="ECO:0008006" key="3">
    <source>
        <dbReference type="Google" id="ProtNLM"/>
    </source>
</evidence>
<evidence type="ECO:0000313" key="2">
    <source>
        <dbReference type="Proteomes" id="UP000216752"/>
    </source>
</evidence>
<keyword evidence="2" id="KW-1185">Reference proteome</keyword>
<protein>
    <recommendedName>
        <fullName evidence="3">DUF960 domain-containing protein</fullName>
    </recommendedName>
</protein>
<gene>
    <name evidence="1" type="ORF">SPSIL_014110</name>
</gene>